<dbReference type="PANTHER" id="PTHR32401">
    <property type="entry name" value="CONCANAVALIN A-LIKE LECTIN FAMILY PROTEIN"/>
    <property type="match status" value="1"/>
</dbReference>
<dbReference type="Proteomes" id="UP000583929">
    <property type="component" value="Unassembled WGS sequence"/>
</dbReference>
<dbReference type="InterPro" id="IPR013320">
    <property type="entry name" value="ConA-like_dom_sf"/>
</dbReference>
<evidence type="ECO:0000313" key="7">
    <source>
        <dbReference type="EMBL" id="KAF4401572.1"/>
    </source>
</evidence>
<dbReference type="GO" id="GO:0030246">
    <property type="term" value="F:carbohydrate binding"/>
    <property type="evidence" value="ECO:0007669"/>
    <property type="project" value="UniProtKB-KW"/>
</dbReference>
<evidence type="ECO:0000259" key="5">
    <source>
        <dbReference type="Pfam" id="PF00139"/>
    </source>
</evidence>
<keyword evidence="9" id="KW-1185">Reference proteome</keyword>
<keyword evidence="3" id="KW-1133">Transmembrane helix</keyword>
<accession>A0A7J6I1X4</accession>
<comment type="similarity">
    <text evidence="1">Belongs to the leguminous lectin family.</text>
</comment>
<dbReference type="CDD" id="cd06899">
    <property type="entry name" value="lectin_legume_LecRK_Arcelin_ConA"/>
    <property type="match status" value="1"/>
</dbReference>
<organism evidence="7 9">
    <name type="scientific">Cannabis sativa</name>
    <name type="common">Hemp</name>
    <name type="synonym">Marijuana</name>
    <dbReference type="NCBI Taxonomy" id="3483"/>
    <lineage>
        <taxon>Eukaryota</taxon>
        <taxon>Viridiplantae</taxon>
        <taxon>Streptophyta</taxon>
        <taxon>Embryophyta</taxon>
        <taxon>Tracheophyta</taxon>
        <taxon>Spermatophyta</taxon>
        <taxon>Magnoliopsida</taxon>
        <taxon>eudicotyledons</taxon>
        <taxon>Gunneridae</taxon>
        <taxon>Pentapetalae</taxon>
        <taxon>rosids</taxon>
        <taxon>fabids</taxon>
        <taxon>Rosales</taxon>
        <taxon>Cannabaceae</taxon>
        <taxon>Cannabis</taxon>
    </lineage>
</organism>
<comment type="caution">
    <text evidence="7">The sequence shown here is derived from an EMBL/GenBank/DDBJ whole genome shotgun (WGS) entry which is preliminary data.</text>
</comment>
<evidence type="ECO:0000256" key="1">
    <source>
        <dbReference type="ARBA" id="ARBA00007606"/>
    </source>
</evidence>
<reference evidence="8 9" key="1">
    <citation type="journal article" date="2020" name="bioRxiv">
        <title>Sequence and annotation of 42 cannabis genomes reveals extensive copy number variation in cannabinoid synthesis and pathogen resistance genes.</title>
        <authorList>
            <person name="Mckernan K.J."/>
            <person name="Helbert Y."/>
            <person name="Kane L.T."/>
            <person name="Ebling H."/>
            <person name="Zhang L."/>
            <person name="Liu B."/>
            <person name="Eaton Z."/>
            <person name="Mclaughlin S."/>
            <person name="Kingan S."/>
            <person name="Baybayan P."/>
            <person name="Concepcion G."/>
            <person name="Jordan M."/>
            <person name="Riva A."/>
            <person name="Barbazuk W."/>
            <person name="Harkins T."/>
        </authorList>
    </citation>
    <scope>NUCLEOTIDE SEQUENCE [LARGE SCALE GENOMIC DNA]</scope>
    <source>
        <strain evidence="8 9">cv. Jamaican Lion 4</strain>
        <strain evidence="7">Father</strain>
        <strain evidence="6">Mother</strain>
        <tissue evidence="7">Leaf</tissue>
    </source>
</reference>
<evidence type="ECO:0000313" key="6">
    <source>
        <dbReference type="EMBL" id="KAF4356957.1"/>
    </source>
</evidence>
<dbReference type="EMBL" id="JAATIP010000243">
    <property type="protein sequence ID" value="KAF4356957.1"/>
    <property type="molecule type" value="Genomic_DNA"/>
</dbReference>
<feature type="chain" id="PRO_5033593859" description="Legume lectin domain-containing protein" evidence="4">
    <location>
        <begin position="25"/>
        <end position="361"/>
    </location>
</feature>
<proteinExistence type="inferred from homology"/>
<dbReference type="AlphaFoldDB" id="A0A7J6I1X4"/>
<protein>
    <recommendedName>
        <fullName evidence="5">Legume lectin domain-containing protein</fullName>
    </recommendedName>
</protein>
<gene>
    <name evidence="6" type="ORF">F8388_015933</name>
    <name evidence="7" type="ORF">G4B88_001766</name>
</gene>
<dbReference type="Proteomes" id="UP000525078">
    <property type="component" value="Unassembled WGS sequence"/>
</dbReference>
<feature type="signal peptide" evidence="4">
    <location>
        <begin position="1"/>
        <end position="24"/>
    </location>
</feature>
<feature type="domain" description="Legume lectin" evidence="5">
    <location>
        <begin position="29"/>
        <end position="273"/>
    </location>
</feature>
<keyword evidence="4" id="KW-0732">Signal</keyword>
<dbReference type="Gene3D" id="2.60.120.200">
    <property type="match status" value="1"/>
</dbReference>
<evidence type="ECO:0000256" key="2">
    <source>
        <dbReference type="ARBA" id="ARBA00022734"/>
    </source>
</evidence>
<dbReference type="InterPro" id="IPR001220">
    <property type="entry name" value="Legume_lectin_dom"/>
</dbReference>
<dbReference type="PANTHER" id="PTHR32401:SF16">
    <property type="entry name" value="CONCANAVALIN A-LIKE LECTIN FAMILY PROTEIN"/>
    <property type="match status" value="1"/>
</dbReference>
<keyword evidence="3" id="KW-0812">Transmembrane</keyword>
<dbReference type="InterPro" id="IPR050258">
    <property type="entry name" value="Leguminous_Lectin"/>
</dbReference>
<dbReference type="EMBL" id="JAATIQ010000012">
    <property type="protein sequence ID" value="KAF4401572.1"/>
    <property type="molecule type" value="Genomic_DNA"/>
</dbReference>
<sequence>MASLSISWHFTTFSLLVLFFKASAFDSNSSFSFPQFGKDPKFYSKISLYGDAKVIHGDDVAVQLTDRVSSSAGRVIYKKPIKLVEEGKPQKLVSFSTNFSFALSPGTGNGLAFVMLPTSFSVKTFYNSSFGLPIGFVEKGKSKIVVVKFSTLKDAKNDDLVKIHAGIDVGSFVSTKVRNTSTVDLTLHNGNKSYAWIDYEAGSKRLEVRLSQHGDAKPSDPLFWYPIDLSRMWRNEEALVGFSSDNKNSSQSCNVYSWRFEQRHVPQWMHSEPLDPKAIAENSRPMKVEKRKDCTTKVLASMTLGAAFGALATFTVLYLWTMFGKKRPVVPEELAMKSQPVDFEYKKVKVFVDNTIKDGRQ</sequence>
<dbReference type="Pfam" id="PF00139">
    <property type="entry name" value="Lectin_legB"/>
    <property type="match status" value="1"/>
</dbReference>
<evidence type="ECO:0000256" key="4">
    <source>
        <dbReference type="SAM" id="SignalP"/>
    </source>
</evidence>
<evidence type="ECO:0000256" key="3">
    <source>
        <dbReference type="SAM" id="Phobius"/>
    </source>
</evidence>
<evidence type="ECO:0000313" key="8">
    <source>
        <dbReference type="Proteomes" id="UP000525078"/>
    </source>
</evidence>
<keyword evidence="3" id="KW-0472">Membrane</keyword>
<keyword evidence="2" id="KW-0430">Lectin</keyword>
<feature type="transmembrane region" description="Helical" evidence="3">
    <location>
        <begin position="298"/>
        <end position="320"/>
    </location>
</feature>
<name>A0A7J6I1X4_CANSA</name>
<dbReference type="SUPFAM" id="SSF49899">
    <property type="entry name" value="Concanavalin A-like lectins/glucanases"/>
    <property type="match status" value="1"/>
</dbReference>
<evidence type="ECO:0000313" key="9">
    <source>
        <dbReference type="Proteomes" id="UP000583929"/>
    </source>
</evidence>